<organism evidence="3 4">
    <name type="scientific">Henriciella barbarensis</name>
    <dbReference type="NCBI Taxonomy" id="86342"/>
    <lineage>
        <taxon>Bacteria</taxon>
        <taxon>Pseudomonadati</taxon>
        <taxon>Pseudomonadota</taxon>
        <taxon>Alphaproteobacteria</taxon>
        <taxon>Hyphomonadales</taxon>
        <taxon>Hyphomonadaceae</taxon>
        <taxon>Henriciella</taxon>
    </lineage>
</organism>
<keyword evidence="1" id="KW-0472">Membrane</keyword>
<feature type="transmembrane region" description="Helical" evidence="1">
    <location>
        <begin position="39"/>
        <end position="60"/>
    </location>
</feature>
<keyword evidence="1" id="KW-1133">Transmembrane helix</keyword>
<dbReference type="InterPro" id="IPR007492">
    <property type="entry name" value="LytTR_DNA-bd_dom"/>
</dbReference>
<dbReference type="SMART" id="SM00850">
    <property type="entry name" value="LytTR"/>
    <property type="match status" value="1"/>
</dbReference>
<sequence>MRIAIDWKKRGREALLLAGISLFLAFVRPYGSNSNAPFLLNFGIWLLLIMTGSLVGELTVNAYYRLRPNGPAWLMIIITSLVTAAGVTFAIYALAFLTGGYIRVGTGPIHVIYFYVLVIATAMTLVGYTVSRAFDLAGPDFVHAADEGSAVQTFLQRLPVKYHTADLWAVTSEDHYCRVFTSLGSDLILIRLSDVERELADADGLRVHRSWWVARKGVARAERTDGKLKLILHSGEEVPVSRSYQAAVKDAGFAS</sequence>
<dbReference type="OrthoDB" id="7028951at2"/>
<reference evidence="3 4" key="1">
    <citation type="submission" date="2018-08" db="EMBL/GenBank/DDBJ databases">
        <title>Henriciella mobilis sp. nov., isolated from seawater.</title>
        <authorList>
            <person name="Cheng H."/>
            <person name="Wu Y.-H."/>
            <person name="Xu X.-W."/>
            <person name="Guo L.-L."/>
        </authorList>
    </citation>
    <scope>NUCLEOTIDE SEQUENCE [LARGE SCALE GENOMIC DNA]</scope>
    <source>
        <strain evidence="3 4">CCUG66934</strain>
    </source>
</reference>
<evidence type="ECO:0000259" key="2">
    <source>
        <dbReference type="PROSITE" id="PS50930"/>
    </source>
</evidence>
<gene>
    <name evidence="3" type="ORF">D1224_07855</name>
</gene>
<feature type="transmembrane region" description="Helical" evidence="1">
    <location>
        <begin position="72"/>
        <end position="97"/>
    </location>
</feature>
<feature type="domain" description="HTH LytTR-type" evidence="2">
    <location>
        <begin position="155"/>
        <end position="254"/>
    </location>
</feature>
<name>A0A399R1Q9_9PROT</name>
<evidence type="ECO:0000313" key="4">
    <source>
        <dbReference type="Proteomes" id="UP000265431"/>
    </source>
</evidence>
<dbReference type="Proteomes" id="UP000265431">
    <property type="component" value="Unassembled WGS sequence"/>
</dbReference>
<proteinExistence type="predicted"/>
<dbReference type="Pfam" id="PF04397">
    <property type="entry name" value="LytTR"/>
    <property type="match status" value="1"/>
</dbReference>
<accession>A0A399R1Q9</accession>
<comment type="caution">
    <text evidence="3">The sequence shown here is derived from an EMBL/GenBank/DDBJ whole genome shotgun (WGS) entry which is preliminary data.</text>
</comment>
<dbReference type="AlphaFoldDB" id="A0A399R1Q9"/>
<keyword evidence="4" id="KW-1185">Reference proteome</keyword>
<keyword evidence="1" id="KW-0812">Transmembrane</keyword>
<evidence type="ECO:0000256" key="1">
    <source>
        <dbReference type="SAM" id="Phobius"/>
    </source>
</evidence>
<dbReference type="GO" id="GO:0003677">
    <property type="term" value="F:DNA binding"/>
    <property type="evidence" value="ECO:0007669"/>
    <property type="project" value="InterPro"/>
</dbReference>
<evidence type="ECO:0000313" key="3">
    <source>
        <dbReference type="EMBL" id="RIJ24145.1"/>
    </source>
</evidence>
<dbReference type="PROSITE" id="PS50930">
    <property type="entry name" value="HTH_LYTTR"/>
    <property type="match status" value="1"/>
</dbReference>
<dbReference type="Gene3D" id="2.40.50.1020">
    <property type="entry name" value="LytTr DNA-binding domain"/>
    <property type="match status" value="1"/>
</dbReference>
<feature type="transmembrane region" description="Helical" evidence="1">
    <location>
        <begin position="109"/>
        <end position="130"/>
    </location>
</feature>
<protein>
    <submittedName>
        <fullName evidence="3">LytTR family transcriptional regulator</fullName>
    </submittedName>
</protein>
<dbReference type="EMBL" id="QWGB01000005">
    <property type="protein sequence ID" value="RIJ24145.1"/>
    <property type="molecule type" value="Genomic_DNA"/>
</dbReference>
<dbReference type="RefSeq" id="WP_119379334.1">
    <property type="nucleotide sequence ID" value="NZ_QWGB01000005.1"/>
</dbReference>